<keyword evidence="4" id="KW-0175">Coiled coil</keyword>
<dbReference type="PANTHER" id="PTHR20982:SF3">
    <property type="entry name" value="MITOCHONDRIAL RIBOSOME RECYCLING FACTOR PSEUDO 1"/>
    <property type="match status" value="1"/>
</dbReference>
<dbReference type="FunFam" id="3.30.1360.40:FF:000001">
    <property type="entry name" value="Ribosome-recycling factor"/>
    <property type="match status" value="1"/>
</dbReference>
<dbReference type="SUPFAM" id="SSF55194">
    <property type="entry name" value="Ribosome recycling factor, RRF"/>
    <property type="match status" value="1"/>
</dbReference>
<evidence type="ECO:0000256" key="3">
    <source>
        <dbReference type="HAMAP-Rule" id="MF_00040"/>
    </source>
</evidence>
<dbReference type="GO" id="GO:0005737">
    <property type="term" value="C:cytoplasm"/>
    <property type="evidence" value="ECO:0007669"/>
    <property type="project" value="UniProtKB-SubCell"/>
</dbReference>
<evidence type="ECO:0000256" key="1">
    <source>
        <dbReference type="ARBA" id="ARBA00005912"/>
    </source>
</evidence>
<comment type="caution">
    <text evidence="6">The sequence shown here is derived from an EMBL/GenBank/DDBJ whole genome shotgun (WGS) entry which is preliminary data.</text>
</comment>
<sequence>MANKYIAQHQADVDKSIEHFKEDAASLRTGRANPALVENIQVESYGTMTPLKQVSSISVPESRVLVIEPWDKSILKAIEKAIGNANLGFQGVVDGTIVRITLPQMTEDNRTDLVKILKDKLEAAKVSVRSIREKIKEEIVKAEKNKELTEDDKFDFLKELDREIEVWNKKLDDFGDAKEKEIMTV</sequence>
<proteinExistence type="inferred from homology"/>
<comment type="similarity">
    <text evidence="1 3">Belongs to the RRF family.</text>
</comment>
<reference evidence="7" key="1">
    <citation type="submission" date="2017-09" db="EMBL/GenBank/DDBJ databases">
        <title>Depth-based differentiation of microbial function through sediment-hosted aquifers and enrichment of novel symbionts in the deep terrestrial subsurface.</title>
        <authorList>
            <person name="Probst A.J."/>
            <person name="Ladd B."/>
            <person name="Jarett J.K."/>
            <person name="Geller-Mcgrath D.E."/>
            <person name="Sieber C.M.K."/>
            <person name="Emerson J.B."/>
            <person name="Anantharaman K."/>
            <person name="Thomas B.C."/>
            <person name="Malmstrom R."/>
            <person name="Stieglmeier M."/>
            <person name="Klingl A."/>
            <person name="Woyke T."/>
            <person name="Ryan C.M."/>
            <person name="Banfield J.F."/>
        </authorList>
    </citation>
    <scope>NUCLEOTIDE SEQUENCE [LARGE SCALE GENOMIC DNA]</scope>
</reference>
<dbReference type="InterPro" id="IPR036191">
    <property type="entry name" value="RRF_sf"/>
</dbReference>
<gene>
    <name evidence="3" type="primary">frr</name>
    <name evidence="6" type="ORF">COT97_05570</name>
</gene>
<feature type="domain" description="Ribosome recycling factor" evidence="5">
    <location>
        <begin position="20"/>
        <end position="183"/>
    </location>
</feature>
<evidence type="ECO:0000259" key="5">
    <source>
        <dbReference type="Pfam" id="PF01765"/>
    </source>
</evidence>
<dbReference type="Gene3D" id="1.10.132.20">
    <property type="entry name" value="Ribosome-recycling factor"/>
    <property type="match status" value="1"/>
</dbReference>
<dbReference type="NCBIfam" id="TIGR00496">
    <property type="entry name" value="frr"/>
    <property type="match status" value="1"/>
</dbReference>
<name>A0A2H0V3H0_9BACT</name>
<dbReference type="Proteomes" id="UP000229901">
    <property type="component" value="Unassembled WGS sequence"/>
</dbReference>
<dbReference type="PANTHER" id="PTHR20982">
    <property type="entry name" value="RIBOSOME RECYCLING FACTOR"/>
    <property type="match status" value="1"/>
</dbReference>
<dbReference type="EMBL" id="PFAP01000046">
    <property type="protein sequence ID" value="PIR93641.1"/>
    <property type="molecule type" value="Genomic_DNA"/>
</dbReference>
<comment type="function">
    <text evidence="3">Responsible for the release of ribosomes from messenger RNA at the termination of protein biosynthesis. May increase the efficiency of translation by recycling ribosomes from one round of translation to another.</text>
</comment>
<dbReference type="AlphaFoldDB" id="A0A2H0V3H0"/>
<dbReference type="InterPro" id="IPR002661">
    <property type="entry name" value="Ribosome_recyc_fac"/>
</dbReference>
<evidence type="ECO:0000256" key="2">
    <source>
        <dbReference type="ARBA" id="ARBA00022917"/>
    </source>
</evidence>
<dbReference type="InterPro" id="IPR023584">
    <property type="entry name" value="Ribosome_recyc_fac_dom"/>
</dbReference>
<accession>A0A2H0V3H0</accession>
<evidence type="ECO:0000313" key="7">
    <source>
        <dbReference type="Proteomes" id="UP000229901"/>
    </source>
</evidence>
<protein>
    <recommendedName>
        <fullName evidence="3">Ribosome-recycling factor</fullName>
        <shortName evidence="3">RRF</shortName>
    </recommendedName>
    <alternativeName>
        <fullName evidence="3">Ribosome-releasing factor</fullName>
    </alternativeName>
</protein>
<evidence type="ECO:0000256" key="4">
    <source>
        <dbReference type="SAM" id="Coils"/>
    </source>
</evidence>
<organism evidence="6 7">
    <name type="scientific">Candidatus Falkowbacteria bacterium CG10_big_fil_rev_8_21_14_0_10_39_11</name>
    <dbReference type="NCBI Taxonomy" id="1974565"/>
    <lineage>
        <taxon>Bacteria</taxon>
        <taxon>Candidatus Falkowiibacteriota</taxon>
    </lineage>
</organism>
<dbReference type="GO" id="GO:0043023">
    <property type="term" value="F:ribosomal large subunit binding"/>
    <property type="evidence" value="ECO:0007669"/>
    <property type="project" value="TreeGrafter"/>
</dbReference>
<dbReference type="Pfam" id="PF01765">
    <property type="entry name" value="RRF"/>
    <property type="match status" value="1"/>
</dbReference>
<dbReference type="HAMAP" id="MF_00040">
    <property type="entry name" value="RRF"/>
    <property type="match status" value="1"/>
</dbReference>
<feature type="coiled-coil region" evidence="4">
    <location>
        <begin position="114"/>
        <end position="177"/>
    </location>
</feature>
<keyword evidence="3" id="KW-0963">Cytoplasm</keyword>
<dbReference type="GO" id="GO:0006415">
    <property type="term" value="P:translational termination"/>
    <property type="evidence" value="ECO:0007669"/>
    <property type="project" value="UniProtKB-UniRule"/>
</dbReference>
<comment type="subcellular location">
    <subcellularLocation>
        <location evidence="3">Cytoplasm</location>
    </subcellularLocation>
</comment>
<keyword evidence="2 3" id="KW-0648">Protein biosynthesis</keyword>
<dbReference type="CDD" id="cd00520">
    <property type="entry name" value="RRF"/>
    <property type="match status" value="1"/>
</dbReference>
<evidence type="ECO:0000313" key="6">
    <source>
        <dbReference type="EMBL" id="PIR93641.1"/>
    </source>
</evidence>
<dbReference type="Gene3D" id="3.30.1360.40">
    <property type="match status" value="1"/>
</dbReference>